<evidence type="ECO:0000256" key="14">
    <source>
        <dbReference type="SAM" id="Phobius"/>
    </source>
</evidence>
<dbReference type="InterPro" id="IPR012334">
    <property type="entry name" value="Pectin_lyas_fold"/>
</dbReference>
<dbReference type="Gene3D" id="2.160.20.10">
    <property type="entry name" value="Single-stranded right-handed beta-helix, Pectin lyase-like"/>
    <property type="match status" value="2"/>
</dbReference>
<feature type="domain" description="Pectinesterase inhibitor" evidence="15">
    <location>
        <begin position="47"/>
        <end position="199"/>
    </location>
</feature>
<evidence type="ECO:0000256" key="1">
    <source>
        <dbReference type="ARBA" id="ARBA00004191"/>
    </source>
</evidence>
<keyword evidence="17" id="KW-1185">Reference proteome</keyword>
<dbReference type="CDD" id="cd15798">
    <property type="entry name" value="PMEI-like_3"/>
    <property type="match status" value="1"/>
</dbReference>
<dbReference type="InterPro" id="IPR000070">
    <property type="entry name" value="Pectinesterase_cat"/>
</dbReference>
<evidence type="ECO:0000256" key="11">
    <source>
        <dbReference type="PROSITE-ProRule" id="PRU10040"/>
    </source>
</evidence>
<evidence type="ECO:0000256" key="8">
    <source>
        <dbReference type="ARBA" id="ARBA00022801"/>
    </source>
</evidence>
<dbReference type="Gene3D" id="1.20.140.40">
    <property type="entry name" value="Invertase/pectin methylesterase inhibitor family protein"/>
    <property type="match status" value="1"/>
</dbReference>
<keyword evidence="6" id="KW-0134">Cell wall</keyword>
<organism evidence="16 17">
    <name type="scientific">Rubroshorea leprosula</name>
    <dbReference type="NCBI Taxonomy" id="152421"/>
    <lineage>
        <taxon>Eukaryota</taxon>
        <taxon>Viridiplantae</taxon>
        <taxon>Streptophyta</taxon>
        <taxon>Embryophyta</taxon>
        <taxon>Tracheophyta</taxon>
        <taxon>Spermatophyta</taxon>
        <taxon>Magnoliopsida</taxon>
        <taxon>eudicotyledons</taxon>
        <taxon>Gunneridae</taxon>
        <taxon>Pentapetalae</taxon>
        <taxon>rosids</taxon>
        <taxon>malvids</taxon>
        <taxon>Malvales</taxon>
        <taxon>Dipterocarpaceae</taxon>
        <taxon>Rubroshorea</taxon>
    </lineage>
</organism>
<feature type="compositionally biased region" description="Basic and acidic residues" evidence="13">
    <location>
        <begin position="282"/>
        <end position="296"/>
    </location>
</feature>
<evidence type="ECO:0000256" key="2">
    <source>
        <dbReference type="ARBA" id="ARBA00005184"/>
    </source>
</evidence>
<dbReference type="SMART" id="SM00856">
    <property type="entry name" value="PMEI"/>
    <property type="match status" value="1"/>
</dbReference>
<comment type="similarity">
    <text evidence="3">In the N-terminal section; belongs to the PMEI family.</text>
</comment>
<dbReference type="InterPro" id="IPR033131">
    <property type="entry name" value="Pectinesterase_Asp_AS"/>
</dbReference>
<dbReference type="GO" id="GO:0004857">
    <property type="term" value="F:enzyme inhibitor activity"/>
    <property type="evidence" value="ECO:0007669"/>
    <property type="project" value="InterPro"/>
</dbReference>
<dbReference type="NCBIfam" id="TIGR01614">
    <property type="entry name" value="PME_inhib"/>
    <property type="match status" value="1"/>
</dbReference>
<evidence type="ECO:0000313" key="16">
    <source>
        <dbReference type="EMBL" id="GKV22136.1"/>
    </source>
</evidence>
<dbReference type="Proteomes" id="UP001054252">
    <property type="component" value="Unassembled WGS sequence"/>
</dbReference>
<dbReference type="InterPro" id="IPR035513">
    <property type="entry name" value="Invertase/methylesterase_inhib"/>
</dbReference>
<comment type="pathway">
    <text evidence="2 12">Glycan metabolism; pectin degradation; 2-dehydro-3-deoxy-D-gluconate from pectin: step 1/5.</text>
</comment>
<evidence type="ECO:0000313" key="17">
    <source>
        <dbReference type="Proteomes" id="UP001054252"/>
    </source>
</evidence>
<dbReference type="SUPFAM" id="SSF51126">
    <property type="entry name" value="Pectin lyase-like"/>
    <property type="match status" value="1"/>
</dbReference>
<feature type="active site" evidence="11">
    <location>
        <position position="402"/>
    </location>
</feature>
<protein>
    <recommendedName>
        <fullName evidence="5 12">Pectinesterase</fullName>
        <ecNumber evidence="5 12">3.1.1.11</ecNumber>
    </recommendedName>
</protein>
<evidence type="ECO:0000256" key="13">
    <source>
        <dbReference type="SAM" id="MobiDB-lite"/>
    </source>
</evidence>
<dbReference type="Pfam" id="PF01095">
    <property type="entry name" value="Pectinesterase"/>
    <property type="match status" value="1"/>
</dbReference>
<evidence type="ECO:0000256" key="10">
    <source>
        <dbReference type="ARBA" id="ARBA00023316"/>
    </source>
</evidence>
<keyword evidence="10" id="KW-0961">Cell wall biogenesis/degradation</keyword>
<dbReference type="GO" id="GO:0030599">
    <property type="term" value="F:pectinesterase activity"/>
    <property type="evidence" value="ECO:0007669"/>
    <property type="project" value="UniProtKB-UniRule"/>
</dbReference>
<evidence type="ECO:0000256" key="7">
    <source>
        <dbReference type="ARBA" id="ARBA00022525"/>
    </source>
</evidence>
<dbReference type="GO" id="GO:0045490">
    <property type="term" value="P:pectin catabolic process"/>
    <property type="evidence" value="ECO:0007669"/>
    <property type="project" value="UniProtKB-UniRule"/>
</dbReference>
<evidence type="ECO:0000256" key="9">
    <source>
        <dbReference type="ARBA" id="ARBA00023085"/>
    </source>
</evidence>
<proteinExistence type="inferred from homology"/>
<dbReference type="AlphaFoldDB" id="A0AAV5KC53"/>
<evidence type="ECO:0000256" key="4">
    <source>
        <dbReference type="ARBA" id="ARBA00007786"/>
    </source>
</evidence>
<dbReference type="InterPro" id="IPR011050">
    <property type="entry name" value="Pectin_lyase_fold/virulence"/>
</dbReference>
<comment type="subcellular location">
    <subcellularLocation>
        <location evidence="1">Secreted</location>
        <location evidence="1">Cell wall</location>
    </subcellularLocation>
</comment>
<dbReference type="EC" id="3.1.1.11" evidence="5 12"/>
<feature type="transmembrane region" description="Helical" evidence="14">
    <location>
        <begin position="12"/>
        <end position="31"/>
    </location>
</feature>
<comment type="catalytic activity">
    <reaction evidence="12">
        <text>[(1-&gt;4)-alpha-D-galacturonosyl methyl ester](n) + n H2O = [(1-&gt;4)-alpha-D-galacturonosyl](n) + n methanol + n H(+)</text>
        <dbReference type="Rhea" id="RHEA:22380"/>
        <dbReference type="Rhea" id="RHEA-COMP:14570"/>
        <dbReference type="Rhea" id="RHEA-COMP:14573"/>
        <dbReference type="ChEBI" id="CHEBI:15377"/>
        <dbReference type="ChEBI" id="CHEBI:15378"/>
        <dbReference type="ChEBI" id="CHEBI:17790"/>
        <dbReference type="ChEBI" id="CHEBI:140522"/>
        <dbReference type="ChEBI" id="CHEBI:140523"/>
        <dbReference type="EC" id="3.1.1.11"/>
    </reaction>
</comment>
<keyword evidence="9 12" id="KW-0063">Aspartyl esterase</keyword>
<dbReference type="Pfam" id="PF04043">
    <property type="entry name" value="PMEI"/>
    <property type="match status" value="1"/>
</dbReference>
<accession>A0AAV5KC53</accession>
<evidence type="ECO:0000259" key="15">
    <source>
        <dbReference type="SMART" id="SM00856"/>
    </source>
</evidence>
<evidence type="ECO:0000256" key="3">
    <source>
        <dbReference type="ARBA" id="ARBA00006027"/>
    </source>
</evidence>
<dbReference type="SUPFAM" id="SSF101148">
    <property type="entry name" value="Plant invertase/pectin methylesterase inhibitor"/>
    <property type="match status" value="1"/>
</dbReference>
<dbReference type="FunFam" id="2.160.20.10:FF:000029">
    <property type="entry name" value="Pectinesterase 4"/>
    <property type="match status" value="1"/>
</dbReference>
<sequence>MYFSSEKRTTLLNLIRISAFVLILFVSITLLKNTTKTAHTPDLHIQNHLQIAHATCQGTLYRDLCVSTLSSLPDLNSKSLPQLIAATVNQTVYEIRASTRNCTRIETKSHLDILEHRALDDCLELLSYTMEDLKSILSELSRRKAVSQNHHELQTIFSAAMTNQYTCLDGFAYSRGRVRDIIKRGIYNISHHVSNSLVMLNKIPGDNKTSPSEVFPGYGRVKNGFPKWLKQKDRKLLQATLYETKFDLIVAQDGTGDFTTISEAVAAAPNNSDTRSILGERGSGEEDKESDVCRRRDRVDSSEGELLVCLYDAAGIKNSAVIFISMERCELRKEAVVGNGFIAKGITIENAAGPSKHQAVALRCGSDLSAFYKCSFVGYQDTLYVHSLRQFYRECNVYGTVDFVFGNAAAVFQNCSLYASKPNPNQKNIFTAQGREDRNQNTGISILNSKLVAAADLIPEKSSFKTFLGRPWKEYSRTVILQSYIDDSVDPAGWLEWNGTFALSTLYYGEYMNRGPGSNTSARVTWPGFRVINSSAEASQFAVGPFIQGQEWLHSTNIPYFLDLIS</sequence>
<name>A0AAV5KC53_9ROSI</name>
<comment type="caution">
    <text evidence="16">The sequence shown here is derived from an EMBL/GenBank/DDBJ whole genome shotgun (WGS) entry which is preliminary data.</text>
</comment>
<keyword evidence="8 12" id="KW-0378">Hydrolase</keyword>
<dbReference type="EMBL" id="BPVZ01000059">
    <property type="protein sequence ID" value="GKV22136.1"/>
    <property type="molecule type" value="Genomic_DNA"/>
</dbReference>
<evidence type="ECO:0000256" key="5">
    <source>
        <dbReference type="ARBA" id="ARBA00013229"/>
    </source>
</evidence>
<dbReference type="GO" id="GO:0042545">
    <property type="term" value="P:cell wall modification"/>
    <property type="evidence" value="ECO:0007669"/>
    <property type="project" value="UniProtKB-UniRule"/>
</dbReference>
<dbReference type="PANTHER" id="PTHR31707">
    <property type="entry name" value="PECTINESTERASE"/>
    <property type="match status" value="1"/>
</dbReference>
<dbReference type="PROSITE" id="PS00503">
    <property type="entry name" value="PECTINESTERASE_2"/>
    <property type="match status" value="1"/>
</dbReference>
<dbReference type="InterPro" id="IPR006501">
    <property type="entry name" value="Pectinesterase_inhib_dom"/>
</dbReference>
<keyword evidence="14" id="KW-1133">Transmembrane helix</keyword>
<evidence type="ECO:0000256" key="12">
    <source>
        <dbReference type="RuleBase" id="RU000589"/>
    </source>
</evidence>
<comment type="similarity">
    <text evidence="4">In the C-terminal section; belongs to the pectinesterase family.</text>
</comment>
<keyword evidence="7" id="KW-0964">Secreted</keyword>
<gene>
    <name evidence="16" type="ORF">SLEP1_g32028</name>
</gene>
<feature type="region of interest" description="Disordered" evidence="13">
    <location>
        <begin position="272"/>
        <end position="296"/>
    </location>
</feature>
<keyword evidence="14" id="KW-0812">Transmembrane</keyword>
<keyword evidence="14" id="KW-0472">Membrane</keyword>
<reference evidence="16 17" key="1">
    <citation type="journal article" date="2021" name="Commun. Biol.">
        <title>The genome of Shorea leprosula (Dipterocarpaceae) highlights the ecological relevance of drought in aseasonal tropical rainforests.</title>
        <authorList>
            <person name="Ng K.K.S."/>
            <person name="Kobayashi M.J."/>
            <person name="Fawcett J.A."/>
            <person name="Hatakeyama M."/>
            <person name="Paape T."/>
            <person name="Ng C.H."/>
            <person name="Ang C.C."/>
            <person name="Tnah L.H."/>
            <person name="Lee C.T."/>
            <person name="Nishiyama T."/>
            <person name="Sese J."/>
            <person name="O'Brien M.J."/>
            <person name="Copetti D."/>
            <person name="Mohd Noor M.I."/>
            <person name="Ong R.C."/>
            <person name="Putra M."/>
            <person name="Sireger I.Z."/>
            <person name="Indrioko S."/>
            <person name="Kosugi Y."/>
            <person name="Izuno A."/>
            <person name="Isagi Y."/>
            <person name="Lee S.L."/>
            <person name="Shimizu K.K."/>
        </authorList>
    </citation>
    <scope>NUCLEOTIDE SEQUENCE [LARGE SCALE GENOMIC DNA]</scope>
    <source>
        <strain evidence="16">214</strain>
    </source>
</reference>
<evidence type="ECO:0000256" key="6">
    <source>
        <dbReference type="ARBA" id="ARBA00022512"/>
    </source>
</evidence>